<evidence type="ECO:0000313" key="2">
    <source>
        <dbReference type="EMBL" id="OBZ76426.1"/>
    </source>
</evidence>
<keyword evidence="3" id="KW-1185">Reference proteome</keyword>
<feature type="non-terminal residue" evidence="2">
    <location>
        <position position="432"/>
    </location>
</feature>
<proteinExistence type="predicted"/>
<dbReference type="Proteomes" id="UP000092993">
    <property type="component" value="Unassembled WGS sequence"/>
</dbReference>
<accession>A0A1C7MJ86</accession>
<comment type="caution">
    <text evidence="2">The sequence shown here is derived from an EMBL/GenBank/DDBJ whole genome shotgun (WGS) entry which is preliminary data.</text>
</comment>
<reference evidence="2 3" key="1">
    <citation type="submission" date="2016-03" db="EMBL/GenBank/DDBJ databases">
        <title>Whole genome sequencing of Grifola frondosa 9006-11.</title>
        <authorList>
            <person name="Min B."/>
            <person name="Park H."/>
            <person name="Kim J.-G."/>
            <person name="Cho H."/>
            <person name="Oh Y.-L."/>
            <person name="Kong W.-S."/>
            <person name="Choi I.-G."/>
        </authorList>
    </citation>
    <scope>NUCLEOTIDE SEQUENCE [LARGE SCALE GENOMIC DNA]</scope>
    <source>
        <strain evidence="2 3">9006-11</strain>
    </source>
</reference>
<sequence length="432" mass="48083">QVLRHKLLSLPSKVQSISSPLRLPHHLHHLSSLTMSSSHHLMRKSSNVENTPPRTKRAATSSKVTRVSATSIRDGALRRRTRGVVASAFTRNAIRMQERRKLAQAPPVSVEIAVMPTKDVEMASAQPGPRQYSRKTVQFPRVLKHAEVRDVARDAIDRIDPELKNIPTQYIRDGLESLGVERYSHPSCRLRTKRVHNRRERYLLRHAYPRSGHLRSPMPAPAPPEAERRRVTLFPIHHLVFAAHCARFPLLEISRVDAPTQPGSEITLPVVPFCLPHPDSFGQLASFLYSRRGDLLLSQLLPSPPPTGHPGIVVCMPPAPSTTESTLNVEFARRLAGTFTPHALFQYLMHVNGLWRNACALGVFEETLWAVIDVAWDILLNALNIASGATRATRSQLPPAEPAKLRVDMGLSDSDTEPEADANAEVQAQPPL</sequence>
<dbReference type="OMA" id="LVNGLWR"/>
<name>A0A1C7MJ86_GRIFR</name>
<organism evidence="2 3">
    <name type="scientific">Grifola frondosa</name>
    <name type="common">Maitake</name>
    <name type="synonym">Polyporus frondosus</name>
    <dbReference type="NCBI Taxonomy" id="5627"/>
    <lineage>
        <taxon>Eukaryota</taxon>
        <taxon>Fungi</taxon>
        <taxon>Dikarya</taxon>
        <taxon>Basidiomycota</taxon>
        <taxon>Agaricomycotina</taxon>
        <taxon>Agaricomycetes</taxon>
        <taxon>Polyporales</taxon>
        <taxon>Grifolaceae</taxon>
        <taxon>Grifola</taxon>
    </lineage>
</organism>
<gene>
    <name evidence="2" type="ORF">A0H81_03128</name>
</gene>
<feature type="non-terminal residue" evidence="2">
    <location>
        <position position="1"/>
    </location>
</feature>
<dbReference type="AlphaFoldDB" id="A0A1C7MJ86"/>
<feature type="compositionally biased region" description="Polar residues" evidence="1">
    <location>
        <begin position="44"/>
        <end position="64"/>
    </location>
</feature>
<feature type="region of interest" description="Disordered" evidence="1">
    <location>
        <begin position="35"/>
        <end position="64"/>
    </location>
</feature>
<dbReference type="OrthoDB" id="2570975at2759"/>
<evidence type="ECO:0000313" key="3">
    <source>
        <dbReference type="Proteomes" id="UP000092993"/>
    </source>
</evidence>
<evidence type="ECO:0000256" key="1">
    <source>
        <dbReference type="SAM" id="MobiDB-lite"/>
    </source>
</evidence>
<protein>
    <submittedName>
        <fullName evidence="2">Uncharacterized protein</fullName>
    </submittedName>
</protein>
<feature type="region of interest" description="Disordered" evidence="1">
    <location>
        <begin position="391"/>
        <end position="432"/>
    </location>
</feature>
<dbReference type="EMBL" id="LUGG01000003">
    <property type="protein sequence ID" value="OBZ76426.1"/>
    <property type="molecule type" value="Genomic_DNA"/>
</dbReference>